<dbReference type="PANTHER" id="PTHR19134:SF449">
    <property type="entry name" value="TYROSINE-PROTEIN PHOSPHATASE 1"/>
    <property type="match status" value="1"/>
</dbReference>
<dbReference type="GO" id="GO:0004725">
    <property type="term" value="F:protein tyrosine phosphatase activity"/>
    <property type="evidence" value="ECO:0007669"/>
    <property type="project" value="InterPro"/>
</dbReference>
<accession>A0A167NKP4</accession>
<reference evidence="5" key="1">
    <citation type="submission" date="2015-06" db="EMBL/GenBank/DDBJ databases">
        <title>Expansion of signal transduction pathways in fungi by whole-genome duplication.</title>
        <authorList>
            <consortium name="DOE Joint Genome Institute"/>
            <person name="Corrochano L.M."/>
            <person name="Kuo A."/>
            <person name="Marcet-Houben M."/>
            <person name="Polaino S."/>
            <person name="Salamov A."/>
            <person name="Villalobos J.M."/>
            <person name="Alvarez M.I."/>
            <person name="Avalos J."/>
            <person name="Benito E.P."/>
            <person name="Benoit I."/>
            <person name="Burger G."/>
            <person name="Camino L.P."/>
            <person name="Canovas D."/>
            <person name="Cerda-Olmedo E."/>
            <person name="Cheng J.-F."/>
            <person name="Dominguez A."/>
            <person name="Elias M."/>
            <person name="Eslava A.P."/>
            <person name="Glaser F."/>
            <person name="Grimwood J."/>
            <person name="Gutierrez G."/>
            <person name="Heitman J."/>
            <person name="Henrissat B."/>
            <person name="Iturriaga E.A."/>
            <person name="Lang B.F."/>
            <person name="Lavin J.L."/>
            <person name="Lee S."/>
            <person name="Li W."/>
            <person name="Lindquist E."/>
            <person name="Lopez-Garcia S."/>
            <person name="Luque E.M."/>
            <person name="Marcos A.T."/>
            <person name="Martin J."/>
            <person name="McCluskey K."/>
            <person name="Medina H.R."/>
            <person name="Miralles-Duran A."/>
            <person name="Miyazaki A."/>
            <person name="Munoz-Torres E."/>
            <person name="Oguiza J.A."/>
            <person name="Ohm R."/>
            <person name="Olmedo M."/>
            <person name="Orejas M."/>
            <person name="Ortiz-Castellanos L."/>
            <person name="Pisabarro A.G."/>
            <person name="Rodriguez-Romero J."/>
            <person name="Ruiz-Herrera J."/>
            <person name="Ruiz-Vazquez R."/>
            <person name="Sanz C."/>
            <person name="Schackwitz W."/>
            <person name="Schmutz J."/>
            <person name="Shahriari M."/>
            <person name="Shelest E."/>
            <person name="Silva-Franco F."/>
            <person name="Soanes D."/>
            <person name="Syed K."/>
            <person name="Tagua V.G."/>
            <person name="Talbot N.J."/>
            <person name="Thon M."/>
            <person name="De vries R.P."/>
            <person name="Wiebenga A."/>
            <person name="Yadav J.S."/>
            <person name="Braun E.L."/>
            <person name="Baker S."/>
            <person name="Garre V."/>
            <person name="Horwitz B."/>
            <person name="Torres-Martinez S."/>
            <person name="Idnurm A."/>
            <person name="Herrera-Estrella A."/>
            <person name="Gabaldon T."/>
            <person name="Grigoriev I.V."/>
        </authorList>
    </citation>
    <scope>NUCLEOTIDE SEQUENCE [LARGE SCALE GENOMIC DNA]</scope>
    <source>
        <strain evidence="5">NRRL 1555(-)</strain>
    </source>
</reference>
<dbReference type="RefSeq" id="XP_018294194.1">
    <property type="nucleotide sequence ID" value="XM_018443816.1"/>
</dbReference>
<dbReference type="PANTHER" id="PTHR19134">
    <property type="entry name" value="RECEPTOR-TYPE TYROSINE-PROTEIN PHOSPHATASE"/>
    <property type="match status" value="1"/>
</dbReference>
<evidence type="ECO:0000259" key="2">
    <source>
        <dbReference type="PROSITE" id="PS50055"/>
    </source>
</evidence>
<evidence type="ECO:0000313" key="4">
    <source>
        <dbReference type="EMBL" id="OAD76154.1"/>
    </source>
</evidence>
<dbReference type="SUPFAM" id="SSF52799">
    <property type="entry name" value="(Phosphotyrosine protein) phosphatases II"/>
    <property type="match status" value="1"/>
</dbReference>
<evidence type="ECO:0008006" key="6">
    <source>
        <dbReference type="Google" id="ProtNLM"/>
    </source>
</evidence>
<evidence type="ECO:0000313" key="5">
    <source>
        <dbReference type="Proteomes" id="UP000077315"/>
    </source>
</evidence>
<dbReference type="InParanoid" id="A0A167NKP4"/>
<dbReference type="InterPro" id="IPR000242">
    <property type="entry name" value="PTP_cat"/>
</dbReference>
<dbReference type="CDD" id="cd18533">
    <property type="entry name" value="PTP_fungal"/>
    <property type="match status" value="1"/>
</dbReference>
<dbReference type="OrthoDB" id="6058203at2759"/>
<dbReference type="PROSITE" id="PS50055">
    <property type="entry name" value="TYR_PHOSPHATASE_PTP"/>
    <property type="match status" value="1"/>
</dbReference>
<proteinExistence type="inferred from homology"/>
<feature type="non-terminal residue" evidence="4">
    <location>
        <position position="1"/>
    </location>
</feature>
<dbReference type="Pfam" id="PF00102">
    <property type="entry name" value="Y_phosphatase"/>
    <property type="match status" value="1"/>
</dbReference>
<dbReference type="PROSITE" id="PS50056">
    <property type="entry name" value="TYR_PHOSPHATASE_2"/>
    <property type="match status" value="1"/>
</dbReference>
<gene>
    <name evidence="4" type="ORF">PHYBLDRAFT_93096</name>
</gene>
<keyword evidence="5" id="KW-1185">Reference proteome</keyword>
<dbReference type="SMART" id="SM00404">
    <property type="entry name" value="PTPc_motif"/>
    <property type="match status" value="1"/>
</dbReference>
<dbReference type="STRING" id="763407.A0A167NKP4"/>
<dbReference type="Proteomes" id="UP000077315">
    <property type="component" value="Unassembled WGS sequence"/>
</dbReference>
<dbReference type="InterPro" id="IPR029021">
    <property type="entry name" value="Prot-tyrosine_phosphatase-like"/>
</dbReference>
<dbReference type="PRINTS" id="PR00700">
    <property type="entry name" value="PRTYPHPHTASE"/>
</dbReference>
<feature type="non-terminal residue" evidence="4">
    <location>
        <position position="214"/>
    </location>
</feature>
<dbReference type="InterPro" id="IPR050348">
    <property type="entry name" value="Protein-Tyr_Phosphatase"/>
</dbReference>
<name>A0A167NKP4_PHYB8</name>
<dbReference type="FunCoup" id="A0A167NKP4">
    <property type="interactions" value="557"/>
</dbReference>
<dbReference type="PROSITE" id="PS00383">
    <property type="entry name" value="TYR_PHOSPHATASE_1"/>
    <property type="match status" value="1"/>
</dbReference>
<protein>
    <recommendedName>
        <fullName evidence="6">Protein-tyrosine phosphatase</fullName>
    </recommendedName>
</protein>
<evidence type="ECO:0000259" key="3">
    <source>
        <dbReference type="PROSITE" id="PS50056"/>
    </source>
</evidence>
<comment type="similarity">
    <text evidence="1">Belongs to the protein-tyrosine phosphatase family. Non-receptor class subfamily.</text>
</comment>
<sequence length="214" mass="24161">YINASMITDPFDPSRHYIATQGPLRQTIADFWQMVLDQNTRIIVCLTREMDSIQEKCARYWPLQEEVLLAQSGKDPNETMLNGDGRVIIQVRNIEPEVTVKVRKVSHILYTAWPDHGVPTETGNIISLANFAESFQTPNAGPMVVHCSAGCGRTGAFCVISSVINATRQGLFTESLKEATFDPVFQLVDSFRRQRTTMVQTFVQFVFCYRAAFD</sequence>
<dbReference type="InterPro" id="IPR000387">
    <property type="entry name" value="Tyr_Pase_dom"/>
</dbReference>
<feature type="domain" description="Tyrosine specific protein phosphatases" evidence="3">
    <location>
        <begin position="129"/>
        <end position="206"/>
    </location>
</feature>
<dbReference type="InterPro" id="IPR003595">
    <property type="entry name" value="Tyr_Pase_cat"/>
</dbReference>
<dbReference type="AlphaFoldDB" id="A0A167NKP4"/>
<dbReference type="Gene3D" id="3.90.190.10">
    <property type="entry name" value="Protein tyrosine phosphatase superfamily"/>
    <property type="match status" value="1"/>
</dbReference>
<dbReference type="VEuPathDB" id="FungiDB:PHYBLDRAFT_93096"/>
<dbReference type="InterPro" id="IPR016130">
    <property type="entry name" value="Tyr_Pase_AS"/>
</dbReference>
<evidence type="ECO:0000256" key="1">
    <source>
        <dbReference type="ARBA" id="ARBA00009649"/>
    </source>
</evidence>
<feature type="domain" description="Tyrosine-protein phosphatase" evidence="2">
    <location>
        <begin position="1"/>
        <end position="214"/>
    </location>
</feature>
<dbReference type="EMBL" id="KV440976">
    <property type="protein sequence ID" value="OAD76154.1"/>
    <property type="molecule type" value="Genomic_DNA"/>
</dbReference>
<dbReference type="SMART" id="SM00194">
    <property type="entry name" value="PTPc"/>
    <property type="match status" value="1"/>
</dbReference>
<dbReference type="GeneID" id="29004721"/>
<organism evidence="4 5">
    <name type="scientific">Phycomyces blakesleeanus (strain ATCC 8743b / DSM 1359 / FGSC 10004 / NBRC 33097 / NRRL 1555)</name>
    <dbReference type="NCBI Taxonomy" id="763407"/>
    <lineage>
        <taxon>Eukaryota</taxon>
        <taxon>Fungi</taxon>
        <taxon>Fungi incertae sedis</taxon>
        <taxon>Mucoromycota</taxon>
        <taxon>Mucoromycotina</taxon>
        <taxon>Mucoromycetes</taxon>
        <taxon>Mucorales</taxon>
        <taxon>Phycomycetaceae</taxon>
        <taxon>Phycomyces</taxon>
    </lineage>
</organism>